<reference evidence="1 2" key="1">
    <citation type="submission" date="2012-02" db="EMBL/GenBank/DDBJ databases">
        <title>Improved High-Quality Draft genome of Joostella marina DSM 19592.</title>
        <authorList>
            <consortium name="US DOE Joint Genome Institute (JGI-PGF)"/>
            <person name="Lucas S."/>
            <person name="Copeland A."/>
            <person name="Lapidus A."/>
            <person name="Bruce D."/>
            <person name="Goodwin L."/>
            <person name="Pitluck S."/>
            <person name="Peters L."/>
            <person name="Chertkov O."/>
            <person name="Ovchinnikova G."/>
            <person name="Kyrpides N."/>
            <person name="Mavromatis K."/>
            <person name="Detter J.C."/>
            <person name="Han C."/>
            <person name="Land M."/>
            <person name="Hauser L."/>
            <person name="Markowitz V."/>
            <person name="Cheng J.-F."/>
            <person name="Hugenholtz P."/>
            <person name="Woyke T."/>
            <person name="Wu D."/>
            <person name="Tindall B."/>
            <person name="Brambilla E."/>
            <person name="Klenk H.-P."/>
            <person name="Eisen J.A."/>
        </authorList>
    </citation>
    <scope>NUCLEOTIDE SEQUENCE [LARGE SCALE GENOMIC DNA]</scope>
    <source>
        <strain evidence="1 2">DSM 19592</strain>
    </source>
</reference>
<keyword evidence="2" id="KW-1185">Reference proteome</keyword>
<dbReference type="EMBL" id="JH651379">
    <property type="protein sequence ID" value="EIJ39100.1"/>
    <property type="molecule type" value="Genomic_DNA"/>
</dbReference>
<dbReference type="InterPro" id="IPR021398">
    <property type="entry name" value="DUF3037"/>
</dbReference>
<name>I3C657_9FLAO</name>
<dbReference type="OrthoDB" id="9803207at2"/>
<dbReference type="Proteomes" id="UP000004690">
    <property type="component" value="Unassembled WGS sequence"/>
</dbReference>
<gene>
    <name evidence="1" type="ORF">JoomaDRAFT_2106</name>
</gene>
<dbReference type="Pfam" id="PF11236">
    <property type="entry name" value="DUF3037"/>
    <property type="match status" value="1"/>
</dbReference>
<proteinExistence type="predicted"/>
<evidence type="ECO:0008006" key="3">
    <source>
        <dbReference type="Google" id="ProtNLM"/>
    </source>
</evidence>
<evidence type="ECO:0000313" key="1">
    <source>
        <dbReference type="EMBL" id="EIJ39100.1"/>
    </source>
</evidence>
<protein>
    <recommendedName>
        <fullName evidence="3">DUF3037 domain-containing protein</fullName>
    </recommendedName>
</protein>
<evidence type="ECO:0000313" key="2">
    <source>
        <dbReference type="Proteomes" id="UP000004690"/>
    </source>
</evidence>
<dbReference type="HOGENOM" id="CLU_138456_0_0_10"/>
<dbReference type="STRING" id="926559.JoomaDRAFT_2106"/>
<dbReference type="RefSeq" id="WP_008612467.1">
    <property type="nucleotide sequence ID" value="NZ_JH651379.1"/>
</dbReference>
<accession>I3C657</accession>
<organism evidence="1 2">
    <name type="scientific">Galbibacter orientalis DSM 19592</name>
    <dbReference type="NCBI Taxonomy" id="926559"/>
    <lineage>
        <taxon>Bacteria</taxon>
        <taxon>Pseudomonadati</taxon>
        <taxon>Bacteroidota</taxon>
        <taxon>Flavobacteriia</taxon>
        <taxon>Flavobacteriales</taxon>
        <taxon>Flavobacteriaceae</taxon>
        <taxon>Galbibacter</taxon>
    </lineage>
</organism>
<dbReference type="eggNOG" id="ENOG5032SI8">
    <property type="taxonomic scope" value="Bacteria"/>
</dbReference>
<sequence>MQDRVKYEYAIIRVVPKVEREEFFNVGVILFSKSKKYLQVKYHIDTNKLKAFSEELDVNFLEDYLKSWELICQGAPAGGAIGKLEISDRFRWLVASRSTIIQSSKPHPGLCNANPQEVLQDIFEKYVL</sequence>
<dbReference type="AlphaFoldDB" id="I3C657"/>